<dbReference type="EMBL" id="KN831786">
    <property type="protein sequence ID" value="KIM39281.1"/>
    <property type="molecule type" value="Genomic_DNA"/>
</dbReference>
<dbReference type="Proteomes" id="UP000053424">
    <property type="component" value="Unassembled WGS sequence"/>
</dbReference>
<evidence type="ECO:0000313" key="1">
    <source>
        <dbReference type="EMBL" id="KIM39281.1"/>
    </source>
</evidence>
<name>A0A0C3C6S0_HEBCY</name>
<evidence type="ECO:0000313" key="2">
    <source>
        <dbReference type="Proteomes" id="UP000053424"/>
    </source>
</evidence>
<gene>
    <name evidence="1" type="ORF">M413DRAFT_447225</name>
</gene>
<dbReference type="HOGENOM" id="CLU_2441109_0_0_1"/>
<protein>
    <submittedName>
        <fullName evidence="1">Uncharacterized protein</fullName>
    </submittedName>
</protein>
<accession>A0A0C3C6S0</accession>
<dbReference type="AlphaFoldDB" id="A0A0C3C6S0"/>
<organism evidence="1 2">
    <name type="scientific">Hebeloma cylindrosporum</name>
    <dbReference type="NCBI Taxonomy" id="76867"/>
    <lineage>
        <taxon>Eukaryota</taxon>
        <taxon>Fungi</taxon>
        <taxon>Dikarya</taxon>
        <taxon>Basidiomycota</taxon>
        <taxon>Agaricomycotina</taxon>
        <taxon>Agaricomycetes</taxon>
        <taxon>Agaricomycetidae</taxon>
        <taxon>Agaricales</taxon>
        <taxon>Agaricineae</taxon>
        <taxon>Hymenogastraceae</taxon>
        <taxon>Hebeloma</taxon>
    </lineage>
</organism>
<proteinExistence type="predicted"/>
<keyword evidence="2" id="KW-1185">Reference proteome</keyword>
<sequence length="90" mass="10261">MGNGGYIHMVYRCPNNVSTGISVRVPPYLHTLKHHASGRFGQHNFDPLEIPTEVRTVKRAYKCTSNLQNGMYTTGTEVQTRNMYGVYCYM</sequence>
<reference evidence="2" key="2">
    <citation type="submission" date="2015-01" db="EMBL/GenBank/DDBJ databases">
        <title>Evolutionary Origins and Diversification of the Mycorrhizal Mutualists.</title>
        <authorList>
            <consortium name="DOE Joint Genome Institute"/>
            <consortium name="Mycorrhizal Genomics Consortium"/>
            <person name="Kohler A."/>
            <person name="Kuo A."/>
            <person name="Nagy L.G."/>
            <person name="Floudas D."/>
            <person name="Copeland A."/>
            <person name="Barry K.W."/>
            <person name="Cichocki N."/>
            <person name="Veneault-Fourrey C."/>
            <person name="LaButti K."/>
            <person name="Lindquist E.A."/>
            <person name="Lipzen A."/>
            <person name="Lundell T."/>
            <person name="Morin E."/>
            <person name="Murat C."/>
            <person name="Riley R."/>
            <person name="Ohm R."/>
            <person name="Sun H."/>
            <person name="Tunlid A."/>
            <person name="Henrissat B."/>
            <person name="Grigoriev I.V."/>
            <person name="Hibbett D.S."/>
            <person name="Martin F."/>
        </authorList>
    </citation>
    <scope>NUCLEOTIDE SEQUENCE [LARGE SCALE GENOMIC DNA]</scope>
    <source>
        <strain evidence="2">h7</strain>
    </source>
</reference>
<reference evidence="1 2" key="1">
    <citation type="submission" date="2014-04" db="EMBL/GenBank/DDBJ databases">
        <authorList>
            <consortium name="DOE Joint Genome Institute"/>
            <person name="Kuo A."/>
            <person name="Gay G."/>
            <person name="Dore J."/>
            <person name="Kohler A."/>
            <person name="Nagy L.G."/>
            <person name="Floudas D."/>
            <person name="Copeland A."/>
            <person name="Barry K.W."/>
            <person name="Cichocki N."/>
            <person name="Veneault-Fourrey C."/>
            <person name="LaButti K."/>
            <person name="Lindquist E.A."/>
            <person name="Lipzen A."/>
            <person name="Lundell T."/>
            <person name="Morin E."/>
            <person name="Murat C."/>
            <person name="Sun H."/>
            <person name="Tunlid A."/>
            <person name="Henrissat B."/>
            <person name="Grigoriev I.V."/>
            <person name="Hibbett D.S."/>
            <person name="Martin F."/>
            <person name="Nordberg H.P."/>
            <person name="Cantor M.N."/>
            <person name="Hua S.X."/>
        </authorList>
    </citation>
    <scope>NUCLEOTIDE SEQUENCE [LARGE SCALE GENOMIC DNA]</scope>
    <source>
        <strain evidence="2">h7</strain>
    </source>
</reference>